<keyword evidence="11" id="KW-1185">Reference proteome</keyword>
<feature type="domain" description="Exoribonuclease phosphorolytic" evidence="9">
    <location>
        <begin position="47"/>
        <end position="171"/>
    </location>
</feature>
<evidence type="ECO:0000259" key="9">
    <source>
        <dbReference type="Pfam" id="PF01138"/>
    </source>
</evidence>
<evidence type="ECO:0000256" key="8">
    <source>
        <dbReference type="ARBA" id="ARBA00023242"/>
    </source>
</evidence>
<dbReference type="Gene3D" id="3.30.230.70">
    <property type="entry name" value="GHMP Kinase, N-terminal domain"/>
    <property type="match status" value="1"/>
</dbReference>
<dbReference type="Pfam" id="PF01138">
    <property type="entry name" value="RNase_PH"/>
    <property type="match status" value="1"/>
</dbReference>
<evidence type="ECO:0000256" key="7">
    <source>
        <dbReference type="ARBA" id="ARBA00022884"/>
    </source>
</evidence>
<dbReference type="Proteomes" id="UP001642483">
    <property type="component" value="Unassembled WGS sequence"/>
</dbReference>
<keyword evidence="4" id="KW-0963">Cytoplasm</keyword>
<dbReference type="InterPro" id="IPR001247">
    <property type="entry name" value="ExoRNase_PH_dom1"/>
</dbReference>
<evidence type="ECO:0000256" key="1">
    <source>
        <dbReference type="ARBA" id="ARBA00004123"/>
    </source>
</evidence>
<evidence type="ECO:0000256" key="4">
    <source>
        <dbReference type="ARBA" id="ARBA00022490"/>
    </source>
</evidence>
<comment type="subcellular location">
    <subcellularLocation>
        <location evidence="2">Cytoplasm</location>
    </subcellularLocation>
    <subcellularLocation>
        <location evidence="1">Nucleus</location>
    </subcellularLocation>
</comment>
<keyword evidence="7" id="KW-0694">RNA-binding</keyword>
<organism evidence="10 11">
    <name type="scientific">Clavelina lepadiformis</name>
    <name type="common">Light-bulb sea squirt</name>
    <name type="synonym">Ascidia lepadiformis</name>
    <dbReference type="NCBI Taxonomy" id="159417"/>
    <lineage>
        <taxon>Eukaryota</taxon>
        <taxon>Metazoa</taxon>
        <taxon>Chordata</taxon>
        <taxon>Tunicata</taxon>
        <taxon>Ascidiacea</taxon>
        <taxon>Aplousobranchia</taxon>
        <taxon>Clavelinidae</taxon>
        <taxon>Clavelina</taxon>
    </lineage>
</organism>
<dbReference type="PANTHER" id="PTHR11953:SF2">
    <property type="entry name" value="EXOSOME COMPLEX COMPONENT MTR3"/>
    <property type="match status" value="1"/>
</dbReference>
<keyword evidence="8" id="KW-0539">Nucleus</keyword>
<sequence length="271" mass="29832">MPTDSRRLPVPEVSHSPELFCSSDPTSLINDDSLRKDGRNPEEIAGIFMQCGTVSQAKGSSFCELHKTKVICSVYGPKDVEQKEDFQMIGKLKCDFKFAPFSCHKRRGHIADLEESELCEVLTQALSSSVCLHRYPKSQIEVYVIVLENNGSALAAAITAASLALADACIEQYDIVAAASVRVFGKENFLRDPTFHEEYFPHQLSKKNDFNNGVVTVALMPTLNQVCGVLSEGCMESSVLQEAIQTCTEEAQNLYAPLRKCLTSNLGDINV</sequence>
<evidence type="ECO:0000313" key="10">
    <source>
        <dbReference type="EMBL" id="CAK8680423.1"/>
    </source>
</evidence>
<evidence type="ECO:0000256" key="6">
    <source>
        <dbReference type="ARBA" id="ARBA00022835"/>
    </source>
</evidence>
<dbReference type="PANTHER" id="PTHR11953">
    <property type="entry name" value="EXOSOME COMPLEX COMPONENT"/>
    <property type="match status" value="1"/>
</dbReference>
<keyword evidence="5" id="KW-0698">rRNA processing</keyword>
<evidence type="ECO:0000313" key="11">
    <source>
        <dbReference type="Proteomes" id="UP001642483"/>
    </source>
</evidence>
<evidence type="ECO:0000256" key="5">
    <source>
        <dbReference type="ARBA" id="ARBA00022552"/>
    </source>
</evidence>
<dbReference type="InterPro" id="IPR036345">
    <property type="entry name" value="ExoRNase_PH_dom2_sf"/>
</dbReference>
<gene>
    <name evidence="10" type="ORF">CVLEPA_LOCUS10676</name>
</gene>
<comment type="caution">
    <text evidence="10">The sequence shown here is derived from an EMBL/GenBank/DDBJ whole genome shotgun (WGS) entry which is preliminary data.</text>
</comment>
<comment type="similarity">
    <text evidence="3">Belongs to the RNase PH family.</text>
</comment>
<evidence type="ECO:0000256" key="3">
    <source>
        <dbReference type="ARBA" id="ARBA00006678"/>
    </source>
</evidence>
<dbReference type="EMBL" id="CAWYQH010000068">
    <property type="protein sequence ID" value="CAK8680423.1"/>
    <property type="molecule type" value="Genomic_DNA"/>
</dbReference>
<evidence type="ECO:0000256" key="2">
    <source>
        <dbReference type="ARBA" id="ARBA00004496"/>
    </source>
</evidence>
<dbReference type="InterPro" id="IPR050080">
    <property type="entry name" value="RNase_PH"/>
</dbReference>
<dbReference type="SUPFAM" id="SSF55666">
    <property type="entry name" value="Ribonuclease PH domain 2-like"/>
    <property type="match status" value="1"/>
</dbReference>
<dbReference type="SUPFAM" id="SSF54211">
    <property type="entry name" value="Ribosomal protein S5 domain 2-like"/>
    <property type="match status" value="1"/>
</dbReference>
<name>A0ABP0FL70_CLALP</name>
<keyword evidence="6" id="KW-0271">Exosome</keyword>
<reference evidence="10 11" key="1">
    <citation type="submission" date="2024-02" db="EMBL/GenBank/DDBJ databases">
        <authorList>
            <person name="Daric V."/>
            <person name="Darras S."/>
        </authorList>
    </citation>
    <scope>NUCLEOTIDE SEQUENCE [LARGE SCALE GENOMIC DNA]</scope>
</reference>
<dbReference type="CDD" id="cd11371">
    <property type="entry name" value="RNase_PH_MTR3"/>
    <property type="match status" value="1"/>
</dbReference>
<protein>
    <recommendedName>
        <fullName evidence="9">Exoribonuclease phosphorolytic domain-containing protein</fullName>
    </recommendedName>
</protein>
<accession>A0ABP0FL70</accession>
<dbReference type="InterPro" id="IPR020568">
    <property type="entry name" value="Ribosomal_Su5_D2-typ_SF"/>
</dbReference>
<proteinExistence type="inferred from homology"/>
<dbReference type="InterPro" id="IPR027408">
    <property type="entry name" value="PNPase/RNase_PH_dom_sf"/>
</dbReference>